<proteinExistence type="predicted"/>
<dbReference type="GO" id="GO:0019867">
    <property type="term" value="C:outer membrane"/>
    <property type="evidence" value="ECO:0007669"/>
    <property type="project" value="InterPro"/>
</dbReference>
<name>A0A644WWK2_9ZZZZ</name>
<feature type="domain" description="Bacterial surface antigen (D15)" evidence="3">
    <location>
        <begin position="216"/>
        <end position="443"/>
    </location>
</feature>
<reference evidence="4" key="1">
    <citation type="submission" date="2019-08" db="EMBL/GenBank/DDBJ databases">
        <authorList>
            <person name="Kucharzyk K."/>
            <person name="Murdoch R.W."/>
            <person name="Higgins S."/>
            <person name="Loffler F."/>
        </authorList>
    </citation>
    <scope>NUCLEOTIDE SEQUENCE</scope>
</reference>
<dbReference type="AlphaFoldDB" id="A0A644WWK2"/>
<protein>
    <recommendedName>
        <fullName evidence="3">Bacterial surface antigen (D15) domain-containing protein</fullName>
    </recommendedName>
</protein>
<dbReference type="Gene3D" id="2.40.160.50">
    <property type="entry name" value="membrane protein fhac: a member of the omp85/tpsb transporter family"/>
    <property type="match status" value="1"/>
</dbReference>
<dbReference type="NCBIfam" id="NF047779">
    <property type="entry name" value="Omp85_fam"/>
    <property type="match status" value="1"/>
</dbReference>
<gene>
    <name evidence="4" type="ORF">SDC9_54177</name>
</gene>
<comment type="caution">
    <text evidence="4">The sequence shown here is derived from an EMBL/GenBank/DDBJ whole genome shotgun (WGS) entry which is preliminary data.</text>
</comment>
<evidence type="ECO:0000313" key="4">
    <source>
        <dbReference type="EMBL" id="MPM07868.1"/>
    </source>
</evidence>
<dbReference type="EMBL" id="VSSQ01001384">
    <property type="protein sequence ID" value="MPM07868.1"/>
    <property type="molecule type" value="Genomic_DNA"/>
</dbReference>
<evidence type="ECO:0000256" key="2">
    <source>
        <dbReference type="ARBA" id="ARBA00023136"/>
    </source>
</evidence>
<dbReference type="Pfam" id="PF01103">
    <property type="entry name" value="Omp85"/>
    <property type="match status" value="1"/>
</dbReference>
<organism evidence="4">
    <name type="scientific">bioreactor metagenome</name>
    <dbReference type="NCBI Taxonomy" id="1076179"/>
    <lineage>
        <taxon>unclassified sequences</taxon>
        <taxon>metagenomes</taxon>
        <taxon>ecological metagenomes</taxon>
    </lineage>
</organism>
<accession>A0A644WWK2</accession>
<dbReference type="InterPro" id="IPR000184">
    <property type="entry name" value="Bac_surfAg_D15"/>
</dbReference>
<evidence type="ECO:0000259" key="3">
    <source>
        <dbReference type="Pfam" id="PF01103"/>
    </source>
</evidence>
<comment type="subcellular location">
    <subcellularLocation>
        <location evidence="1">Membrane</location>
    </subcellularLocation>
</comment>
<sequence>MRILIFVILSGFFSYCFGQSDSLRPEKKDTIRGLRFAFLPVLTYDSDLGLKVGLLTTAYQFGDGSAYPDYIYNISYEINRTTKGSGISQLFFDSGKLLKGGKHRIVADFSLIHEQATDFYGLNGAASKYVPEFEKTDSLQYISRMYYNFDRSIFRLTADWHEQFSNRLMFLVGIHHYGFRQNTVDISKLNEGKDADDLLPDTITLFDYYRETGVLDSAQADGGNVTMLRTGLVYDTRDVEFNATKGMWLEGIISVSPKLPWIENPFVRASVILRNYFPLYRNKLTVASRLGWQDNLGKQAPFYFMPYISQSYCNNSLVEGLGGAKTLRGILRNRIWGDGFFYGNFELRWSVARFMAIKQKVEIKLKPFYDFGIITDPYKFEITSTLTGNYPPLLLSADNDQWHHSTGAGIHFVMNDNFILTIDYGRSLKANDGISGLYIGTGFLF</sequence>
<evidence type="ECO:0000256" key="1">
    <source>
        <dbReference type="ARBA" id="ARBA00004370"/>
    </source>
</evidence>
<keyword evidence="2" id="KW-0472">Membrane</keyword>